<dbReference type="AlphaFoldDB" id="Q930J8"/>
<proteinExistence type="predicted"/>
<reference evidence="4" key="2">
    <citation type="journal article" date="2001" name="Science">
        <title>The composite genome of the legume symbiont Sinorhizobium meliloti.</title>
        <authorList>
            <person name="Galibert F."/>
            <person name="Finan T.M."/>
            <person name="Long S.R."/>
            <person name="Puehler A."/>
            <person name="Abola P."/>
            <person name="Ampe F."/>
            <person name="Barloy-Hubler F."/>
            <person name="Barnett M.J."/>
            <person name="Becker A."/>
            <person name="Boistard P."/>
            <person name="Bothe G."/>
            <person name="Boutry M."/>
            <person name="Bowser L."/>
            <person name="Buhrmester J."/>
            <person name="Cadieu E."/>
            <person name="Capela D."/>
            <person name="Chain P."/>
            <person name="Cowie A."/>
            <person name="Davis R.W."/>
            <person name="Dreano S."/>
            <person name="Federspiel N.A."/>
            <person name="Fisher R.F."/>
            <person name="Gloux S."/>
            <person name="Godrie T."/>
            <person name="Goffeau A."/>
            <person name="Golding B."/>
            <person name="Gouzy J."/>
            <person name="Gurjal M."/>
            <person name="Hernandez-Lucas I."/>
            <person name="Hong A."/>
            <person name="Huizar L."/>
            <person name="Hyman R.W."/>
            <person name="Jones T."/>
            <person name="Kahn D."/>
            <person name="Kahn M.L."/>
            <person name="Kalman S."/>
            <person name="Keating D.H."/>
            <person name="Kiss E."/>
            <person name="Komp C."/>
            <person name="Lelaure V."/>
            <person name="Masuy D."/>
            <person name="Palm C."/>
            <person name="Peck M.C."/>
            <person name="Pohl T.M."/>
            <person name="Portetelle D."/>
            <person name="Purnelle B."/>
            <person name="Ramsperger U."/>
            <person name="Surzycki R."/>
            <person name="Thebault P."/>
            <person name="Vandenbol M."/>
            <person name="Vorhoelter F.J."/>
            <person name="Weidner S."/>
            <person name="Wells D.H."/>
            <person name="Wong K."/>
            <person name="Yeh K.-C."/>
            <person name="Batut J."/>
        </authorList>
    </citation>
    <scope>NUCLEOTIDE SEQUENCE [LARGE SCALE GENOMIC DNA]</scope>
    <source>
        <strain evidence="4">1021</strain>
        <plasmid evidence="4">Plasmid pSymA</plasmid>
    </source>
</reference>
<dbReference type="KEGG" id="sme:SMa0367"/>
<dbReference type="HOGENOM" id="CLU_962700_0_0_5"/>
<sequence length="298" mass="28618">MVMRKYLTVALLITVAIGPASALDIGVGVSVGGTGVSAGVRTGKNGTSAGVSTSVGGIGGAKAGTAAGKSGGSSIGASGNLGGIGVGAGVGVGKNGTSAGIGAGIGGAKAGASVGTSGGSSIRASGNVGRASGGVSTGSVPGAGLSGTGPGNAPSGLAARSGSPATGTASRILGAAPEKGVRPSIALPRILWPLKSRRRHERGEWSYPLRFPAPIAAITGTPRAVVRVCRQAIAQAASALGGVRVRAVSAGPLHRGRRGTLTAPLDVRIDYAGQGGREVRQARIRCRLDTSGRVIAVI</sequence>
<feature type="chain" id="PRO_5004321501" description="Helicase" evidence="2">
    <location>
        <begin position="23"/>
        <end position="298"/>
    </location>
</feature>
<geneLocation type="plasmid" evidence="3 4">
    <name>pSymA</name>
</geneLocation>
<accession>Q930J8</accession>
<dbReference type="EnsemblBacteria" id="AAK64855">
    <property type="protein sequence ID" value="AAK64855"/>
    <property type="gene ID" value="SMa0367"/>
</dbReference>
<dbReference type="PIR" id="E95286">
    <property type="entry name" value="E95286"/>
</dbReference>
<evidence type="ECO:0000313" key="3">
    <source>
        <dbReference type="EMBL" id="AAK64855.1"/>
    </source>
</evidence>
<evidence type="ECO:0008006" key="5">
    <source>
        <dbReference type="Google" id="ProtNLM"/>
    </source>
</evidence>
<organism evidence="3 4">
    <name type="scientific">Rhizobium meliloti (strain 1021)</name>
    <name type="common">Ensifer meliloti</name>
    <name type="synonym">Sinorhizobium meliloti</name>
    <dbReference type="NCBI Taxonomy" id="266834"/>
    <lineage>
        <taxon>Bacteria</taxon>
        <taxon>Pseudomonadati</taxon>
        <taxon>Pseudomonadota</taxon>
        <taxon>Alphaproteobacteria</taxon>
        <taxon>Hyphomicrobiales</taxon>
        <taxon>Rhizobiaceae</taxon>
        <taxon>Sinorhizobium/Ensifer group</taxon>
        <taxon>Sinorhizobium</taxon>
    </lineage>
</organism>
<evidence type="ECO:0000313" key="4">
    <source>
        <dbReference type="Proteomes" id="UP000001976"/>
    </source>
</evidence>
<dbReference type="Proteomes" id="UP000001976">
    <property type="component" value="Plasmid pSymA"/>
</dbReference>
<dbReference type="EMBL" id="AE006469">
    <property type="protein sequence ID" value="AAK64855.1"/>
    <property type="molecule type" value="Genomic_DNA"/>
</dbReference>
<evidence type="ECO:0000256" key="2">
    <source>
        <dbReference type="SAM" id="SignalP"/>
    </source>
</evidence>
<dbReference type="OrthoDB" id="8098309at2"/>
<evidence type="ECO:0000256" key="1">
    <source>
        <dbReference type="SAM" id="MobiDB-lite"/>
    </source>
</evidence>
<feature type="region of interest" description="Disordered" evidence="1">
    <location>
        <begin position="128"/>
        <end position="170"/>
    </location>
</feature>
<reference evidence="3 4" key="1">
    <citation type="journal article" date="2001" name="Proc. Natl. Acad. Sci. U.S.A.">
        <title>Nucleotide sequence and predicted functions of the entire Sinorhizobium meliloti pSymA megaplasmid.</title>
        <authorList>
            <person name="Barnett M.J."/>
            <person name="Fisher R.F."/>
            <person name="Jones T."/>
            <person name="Komp C."/>
            <person name="Abola A.P."/>
            <person name="Barloy-Hubler F."/>
            <person name="Bowser L."/>
            <person name="Capela D."/>
            <person name="Galibert F."/>
            <person name="Gouzy J."/>
            <person name="Gurjal M."/>
            <person name="Hong A."/>
            <person name="Huizar L."/>
            <person name="Hyman R.W."/>
            <person name="Kahn D."/>
            <person name="Kahn M.L."/>
            <person name="Kalman S."/>
            <person name="Keating D.H."/>
            <person name="Palm C."/>
            <person name="Peck M.C."/>
            <person name="Surzycki R."/>
            <person name="Wells D.H."/>
            <person name="Yeh K.-C."/>
            <person name="Davis R.W."/>
            <person name="Federspiel N.A."/>
            <person name="Long S.R."/>
        </authorList>
    </citation>
    <scope>NUCLEOTIDE SEQUENCE [LARGE SCALE GENOMIC DNA]</scope>
    <source>
        <strain evidence="3 4">1021</strain>
        <plasmid evidence="4">Plasmid pSymA</plasmid>
    </source>
</reference>
<keyword evidence="2" id="KW-0732">Signal</keyword>
<gene>
    <name evidence="3" type="ORF">SMa0367</name>
</gene>
<keyword evidence="3" id="KW-0614">Plasmid</keyword>
<protein>
    <recommendedName>
        <fullName evidence="5">Helicase</fullName>
    </recommendedName>
</protein>
<name>Q930J8_RHIME</name>
<feature type="signal peptide" evidence="2">
    <location>
        <begin position="1"/>
        <end position="22"/>
    </location>
</feature>
<keyword evidence="4" id="KW-1185">Reference proteome</keyword>